<feature type="domain" description="Phospholipid/glycerol acyltransferase" evidence="13">
    <location>
        <begin position="5"/>
        <end position="97"/>
    </location>
</feature>
<dbReference type="GO" id="GO:0008654">
    <property type="term" value="P:phospholipid biosynthetic process"/>
    <property type="evidence" value="ECO:0007669"/>
    <property type="project" value="UniProtKB-KW"/>
</dbReference>
<protein>
    <recommendedName>
        <fullName evidence="13">Phospholipid/glycerol acyltransferase domain-containing protein</fullName>
    </recommendedName>
</protein>
<evidence type="ECO:0000256" key="6">
    <source>
        <dbReference type="ARBA" id="ARBA00022692"/>
    </source>
</evidence>
<evidence type="ECO:0000313" key="15">
    <source>
        <dbReference type="Proteomes" id="UP001359559"/>
    </source>
</evidence>
<dbReference type="InterPro" id="IPR045252">
    <property type="entry name" value="LPCAT1-like"/>
</dbReference>
<dbReference type="Pfam" id="PF01553">
    <property type="entry name" value="Acyltransferase"/>
    <property type="match status" value="1"/>
</dbReference>
<comment type="caution">
    <text evidence="14">The sequence shown here is derived from an EMBL/GenBank/DDBJ whole genome shotgun (WGS) entry which is preliminary data.</text>
</comment>
<dbReference type="GO" id="GO:0005783">
    <property type="term" value="C:endoplasmic reticulum"/>
    <property type="evidence" value="ECO:0007669"/>
    <property type="project" value="TreeGrafter"/>
</dbReference>
<keyword evidence="12" id="KW-0012">Acyltransferase</keyword>
<keyword evidence="8" id="KW-0443">Lipid metabolism</keyword>
<organism evidence="14 15">
    <name type="scientific">Clitoria ternatea</name>
    <name type="common">Butterfly pea</name>
    <dbReference type="NCBI Taxonomy" id="43366"/>
    <lineage>
        <taxon>Eukaryota</taxon>
        <taxon>Viridiplantae</taxon>
        <taxon>Streptophyta</taxon>
        <taxon>Embryophyta</taxon>
        <taxon>Tracheophyta</taxon>
        <taxon>Spermatophyta</taxon>
        <taxon>Magnoliopsida</taxon>
        <taxon>eudicotyledons</taxon>
        <taxon>Gunneridae</taxon>
        <taxon>Pentapetalae</taxon>
        <taxon>rosids</taxon>
        <taxon>fabids</taxon>
        <taxon>Fabales</taxon>
        <taxon>Fabaceae</taxon>
        <taxon>Papilionoideae</taxon>
        <taxon>50 kb inversion clade</taxon>
        <taxon>NPAAA clade</taxon>
        <taxon>indigoferoid/millettioid clade</taxon>
        <taxon>Phaseoleae</taxon>
        <taxon>Clitoria</taxon>
    </lineage>
</organism>
<dbReference type="Proteomes" id="UP001359559">
    <property type="component" value="Unassembled WGS sequence"/>
</dbReference>
<name>A0AAN9K6F9_CLITE</name>
<keyword evidence="4" id="KW-0444">Lipid biosynthesis</keyword>
<comment type="pathway">
    <text evidence="2">Lipid metabolism.</text>
</comment>
<dbReference type="PANTHER" id="PTHR23063">
    <property type="entry name" value="PHOSPHOLIPID ACYLTRANSFERASE"/>
    <property type="match status" value="1"/>
</dbReference>
<evidence type="ECO:0000256" key="11">
    <source>
        <dbReference type="ARBA" id="ARBA00023264"/>
    </source>
</evidence>
<evidence type="ECO:0000313" key="14">
    <source>
        <dbReference type="EMBL" id="KAK7310447.1"/>
    </source>
</evidence>
<keyword evidence="11" id="KW-1208">Phospholipid metabolism</keyword>
<evidence type="ECO:0000256" key="10">
    <source>
        <dbReference type="ARBA" id="ARBA00023209"/>
    </source>
</evidence>
<proteinExistence type="inferred from homology"/>
<evidence type="ECO:0000256" key="2">
    <source>
        <dbReference type="ARBA" id="ARBA00005189"/>
    </source>
</evidence>
<evidence type="ECO:0000256" key="4">
    <source>
        <dbReference type="ARBA" id="ARBA00022516"/>
    </source>
</evidence>
<sequence>MGRHGVIISNHVSYLDILYHTSSSFPSFVAKRSVAKLPLVGLISKCLGCVYVQRESKSPNFKGVSEGTTTNGDFLLPFKTGGFLATAPVLPVILSYHYQRFSPAWDSISGVRHVIFLLCQFVNYMEVTQLPTYYPSQQEKDDPKLYANNVRWLIASEGNLILSDIGLAEKRIYHAALNGNSSLPSN</sequence>
<keyword evidence="7" id="KW-1133">Transmembrane helix</keyword>
<keyword evidence="10" id="KW-0594">Phospholipid biosynthesis</keyword>
<dbReference type="GO" id="GO:0016020">
    <property type="term" value="C:membrane"/>
    <property type="evidence" value="ECO:0007669"/>
    <property type="project" value="UniProtKB-SubCell"/>
</dbReference>
<dbReference type="GO" id="GO:0071618">
    <property type="term" value="F:lysophosphatidylethanolamine acyltransferase activity"/>
    <property type="evidence" value="ECO:0007669"/>
    <property type="project" value="TreeGrafter"/>
</dbReference>
<dbReference type="CDD" id="cd07991">
    <property type="entry name" value="LPLAT_LPCAT1-like"/>
    <property type="match status" value="1"/>
</dbReference>
<dbReference type="EMBL" id="JAYKXN010000002">
    <property type="protein sequence ID" value="KAK7310447.1"/>
    <property type="molecule type" value="Genomic_DNA"/>
</dbReference>
<comment type="subcellular location">
    <subcellularLocation>
        <location evidence="1">Membrane</location>
    </subcellularLocation>
</comment>
<keyword evidence="9" id="KW-0472">Membrane</keyword>
<keyword evidence="15" id="KW-1185">Reference proteome</keyword>
<dbReference type="PANTHER" id="PTHR23063:SF54">
    <property type="entry name" value="LYSOPHOSPHOLIPID ACYLTRANSFERASE LPEAT1"/>
    <property type="match status" value="1"/>
</dbReference>
<gene>
    <name evidence="14" type="ORF">RJT34_07983</name>
</gene>
<keyword evidence="5" id="KW-0808">Transferase</keyword>
<accession>A0AAN9K6F9</accession>
<evidence type="ECO:0000256" key="1">
    <source>
        <dbReference type="ARBA" id="ARBA00004370"/>
    </source>
</evidence>
<evidence type="ECO:0000256" key="9">
    <source>
        <dbReference type="ARBA" id="ARBA00023136"/>
    </source>
</evidence>
<dbReference type="SMART" id="SM00563">
    <property type="entry name" value="PlsC"/>
    <property type="match status" value="1"/>
</dbReference>
<evidence type="ECO:0000256" key="7">
    <source>
        <dbReference type="ARBA" id="ARBA00022989"/>
    </source>
</evidence>
<evidence type="ECO:0000256" key="3">
    <source>
        <dbReference type="ARBA" id="ARBA00008655"/>
    </source>
</evidence>
<comment type="similarity">
    <text evidence="3">Belongs to the 1-acyl-sn-glycerol-3-phosphate acyltransferase family.</text>
</comment>
<dbReference type="AlphaFoldDB" id="A0AAN9K6F9"/>
<dbReference type="GO" id="GO:0008374">
    <property type="term" value="F:O-acyltransferase activity"/>
    <property type="evidence" value="ECO:0007669"/>
    <property type="project" value="InterPro"/>
</dbReference>
<evidence type="ECO:0000259" key="13">
    <source>
        <dbReference type="SMART" id="SM00563"/>
    </source>
</evidence>
<evidence type="ECO:0000256" key="8">
    <source>
        <dbReference type="ARBA" id="ARBA00023098"/>
    </source>
</evidence>
<dbReference type="InterPro" id="IPR002123">
    <property type="entry name" value="Plipid/glycerol_acylTrfase"/>
</dbReference>
<evidence type="ECO:0000256" key="12">
    <source>
        <dbReference type="ARBA" id="ARBA00023315"/>
    </source>
</evidence>
<evidence type="ECO:0000256" key="5">
    <source>
        <dbReference type="ARBA" id="ARBA00022679"/>
    </source>
</evidence>
<dbReference type="SUPFAM" id="SSF69593">
    <property type="entry name" value="Glycerol-3-phosphate (1)-acyltransferase"/>
    <property type="match status" value="1"/>
</dbReference>
<keyword evidence="6" id="KW-0812">Transmembrane</keyword>
<reference evidence="14 15" key="1">
    <citation type="submission" date="2024-01" db="EMBL/GenBank/DDBJ databases">
        <title>The genomes of 5 underutilized Papilionoideae crops provide insights into root nodulation and disease resistance.</title>
        <authorList>
            <person name="Yuan L."/>
        </authorList>
    </citation>
    <scope>NUCLEOTIDE SEQUENCE [LARGE SCALE GENOMIC DNA]</scope>
    <source>
        <strain evidence="14">LY-2023</strain>
        <tissue evidence="14">Leaf</tissue>
    </source>
</reference>